<evidence type="ECO:0000313" key="4">
    <source>
        <dbReference type="Proteomes" id="UP000184356"/>
    </source>
</evidence>
<sequence>MPAYPGIPQGHQNLSRFTKACGQKEVYEPLWGEIYLKLVNQGIRVNSIWIADNASQGASGVINERILGNDPSWFDHARDLLFMINQFKANMPSPIVGIGHSLGAGQLAFLSLLHPRLLTSLVLIEPVMEKDIHAAHGASFVKISLPRKNTWSSRDEAEKYFKKLNRKWDPRAHDLWMKYGLRDICQGGDTSEAARESSPAALKPRVTLTTPPEQEVLLCLRPNFDGKKPASGDVSHPDIIGPPHAIHPFYRYEPVLAWRLLKNIRPSVLYLFGEKSPFSSPQSKGEKLERTGRGIGGSGGHEKGKVKAVTVPGSGHILPLENVPRVSDGITGWLKTEIERWKEEEKAISNGHSGGEMTSLLENWGPRLDESLPIAKAGRRSKLPLTKGMDIHPLYPTNETRAVLAKEGAFEVRSREGRSSRGWSQLYQLCELEACIHTPYAQVPSYHRAPSRVLWHWPIGKLNARGLLETSVSTNDEV</sequence>
<dbReference type="AlphaFoldDB" id="A0A1L9TRM9"/>
<dbReference type="EMBL" id="KV878583">
    <property type="protein sequence ID" value="OJJ62082.1"/>
    <property type="molecule type" value="Genomic_DNA"/>
</dbReference>
<accession>A0A1L9TRM9</accession>
<dbReference type="VEuPathDB" id="FungiDB:ASPSYDRAFT_27736"/>
<protein>
    <recommendedName>
        <fullName evidence="2">AB hydrolase-1 domain-containing protein</fullName>
    </recommendedName>
</protein>
<organism evidence="3 4">
    <name type="scientific">Aspergillus sydowii CBS 593.65</name>
    <dbReference type="NCBI Taxonomy" id="1036612"/>
    <lineage>
        <taxon>Eukaryota</taxon>
        <taxon>Fungi</taxon>
        <taxon>Dikarya</taxon>
        <taxon>Ascomycota</taxon>
        <taxon>Pezizomycotina</taxon>
        <taxon>Eurotiomycetes</taxon>
        <taxon>Eurotiomycetidae</taxon>
        <taxon>Eurotiales</taxon>
        <taxon>Aspergillaceae</taxon>
        <taxon>Aspergillus</taxon>
        <taxon>Aspergillus subgen. Nidulantes</taxon>
    </lineage>
</organism>
<evidence type="ECO:0000313" key="3">
    <source>
        <dbReference type="EMBL" id="OJJ62082.1"/>
    </source>
</evidence>
<reference evidence="4" key="1">
    <citation type="journal article" date="2017" name="Genome Biol.">
        <title>Comparative genomics reveals high biological diversity and specific adaptations in the industrially and medically important fungal genus Aspergillus.</title>
        <authorList>
            <person name="de Vries R.P."/>
            <person name="Riley R."/>
            <person name="Wiebenga A."/>
            <person name="Aguilar-Osorio G."/>
            <person name="Amillis S."/>
            <person name="Uchima C.A."/>
            <person name="Anderluh G."/>
            <person name="Asadollahi M."/>
            <person name="Askin M."/>
            <person name="Barry K."/>
            <person name="Battaglia E."/>
            <person name="Bayram O."/>
            <person name="Benocci T."/>
            <person name="Braus-Stromeyer S.A."/>
            <person name="Caldana C."/>
            <person name="Canovas D."/>
            <person name="Cerqueira G.C."/>
            <person name="Chen F."/>
            <person name="Chen W."/>
            <person name="Choi C."/>
            <person name="Clum A."/>
            <person name="Dos Santos R.A."/>
            <person name="Damasio A.R."/>
            <person name="Diallinas G."/>
            <person name="Emri T."/>
            <person name="Fekete E."/>
            <person name="Flipphi M."/>
            <person name="Freyberg S."/>
            <person name="Gallo A."/>
            <person name="Gournas C."/>
            <person name="Habgood R."/>
            <person name="Hainaut M."/>
            <person name="Harispe M.L."/>
            <person name="Henrissat B."/>
            <person name="Hilden K.S."/>
            <person name="Hope R."/>
            <person name="Hossain A."/>
            <person name="Karabika E."/>
            <person name="Karaffa L."/>
            <person name="Karanyi Z."/>
            <person name="Krasevec N."/>
            <person name="Kuo A."/>
            <person name="Kusch H."/>
            <person name="LaButti K."/>
            <person name="Lagendijk E.L."/>
            <person name="Lapidus A."/>
            <person name="Levasseur A."/>
            <person name="Lindquist E."/>
            <person name="Lipzen A."/>
            <person name="Logrieco A.F."/>
            <person name="MacCabe A."/>
            <person name="Maekelae M.R."/>
            <person name="Malavazi I."/>
            <person name="Melin P."/>
            <person name="Meyer V."/>
            <person name="Mielnichuk N."/>
            <person name="Miskei M."/>
            <person name="Molnar A.P."/>
            <person name="Mule G."/>
            <person name="Ngan C.Y."/>
            <person name="Orejas M."/>
            <person name="Orosz E."/>
            <person name="Ouedraogo J.P."/>
            <person name="Overkamp K.M."/>
            <person name="Park H.-S."/>
            <person name="Perrone G."/>
            <person name="Piumi F."/>
            <person name="Punt P.J."/>
            <person name="Ram A.F."/>
            <person name="Ramon A."/>
            <person name="Rauscher S."/>
            <person name="Record E."/>
            <person name="Riano-Pachon D.M."/>
            <person name="Robert V."/>
            <person name="Roehrig J."/>
            <person name="Ruller R."/>
            <person name="Salamov A."/>
            <person name="Salih N.S."/>
            <person name="Samson R.A."/>
            <person name="Sandor E."/>
            <person name="Sanguinetti M."/>
            <person name="Schuetze T."/>
            <person name="Sepcic K."/>
            <person name="Shelest E."/>
            <person name="Sherlock G."/>
            <person name="Sophianopoulou V."/>
            <person name="Squina F.M."/>
            <person name="Sun H."/>
            <person name="Susca A."/>
            <person name="Todd R.B."/>
            <person name="Tsang A."/>
            <person name="Unkles S.E."/>
            <person name="van de Wiele N."/>
            <person name="van Rossen-Uffink D."/>
            <person name="Oliveira J.V."/>
            <person name="Vesth T.C."/>
            <person name="Visser J."/>
            <person name="Yu J.-H."/>
            <person name="Zhou M."/>
            <person name="Andersen M.R."/>
            <person name="Archer D.B."/>
            <person name="Baker S.E."/>
            <person name="Benoit I."/>
            <person name="Brakhage A.A."/>
            <person name="Braus G.H."/>
            <person name="Fischer R."/>
            <person name="Frisvad J.C."/>
            <person name="Goldman G.H."/>
            <person name="Houbraken J."/>
            <person name="Oakley B."/>
            <person name="Pocsi I."/>
            <person name="Scazzocchio C."/>
            <person name="Seiboth B."/>
            <person name="vanKuyk P.A."/>
            <person name="Wortman J."/>
            <person name="Dyer P.S."/>
            <person name="Grigoriev I.V."/>
        </authorList>
    </citation>
    <scope>NUCLEOTIDE SEQUENCE [LARGE SCALE GENOMIC DNA]</scope>
    <source>
        <strain evidence="4">CBS 593.65</strain>
    </source>
</reference>
<dbReference type="SUPFAM" id="SSF53474">
    <property type="entry name" value="alpha/beta-Hydrolases"/>
    <property type="match status" value="1"/>
</dbReference>
<gene>
    <name evidence="3" type="ORF">ASPSYDRAFT_27736</name>
</gene>
<dbReference type="Pfam" id="PF12697">
    <property type="entry name" value="Abhydrolase_6"/>
    <property type="match status" value="1"/>
</dbReference>
<dbReference type="STRING" id="1036612.A0A1L9TRM9"/>
<dbReference type="Proteomes" id="UP000184356">
    <property type="component" value="Unassembled WGS sequence"/>
</dbReference>
<feature type="domain" description="AB hydrolase-1" evidence="2">
    <location>
        <begin position="48"/>
        <end position="321"/>
    </location>
</feature>
<dbReference type="InterPro" id="IPR029058">
    <property type="entry name" value="AB_hydrolase_fold"/>
</dbReference>
<proteinExistence type="predicted"/>
<evidence type="ECO:0000259" key="2">
    <source>
        <dbReference type="Pfam" id="PF12697"/>
    </source>
</evidence>
<feature type="region of interest" description="Disordered" evidence="1">
    <location>
        <begin position="280"/>
        <end position="305"/>
    </location>
</feature>
<keyword evidence="4" id="KW-1185">Reference proteome</keyword>
<dbReference type="GeneID" id="63760505"/>
<dbReference type="RefSeq" id="XP_040705888.1">
    <property type="nucleotide sequence ID" value="XM_040844432.1"/>
</dbReference>
<evidence type="ECO:0000256" key="1">
    <source>
        <dbReference type="SAM" id="MobiDB-lite"/>
    </source>
</evidence>
<dbReference type="OrthoDB" id="94039at2759"/>
<dbReference type="Gene3D" id="3.40.50.1820">
    <property type="entry name" value="alpha/beta hydrolase"/>
    <property type="match status" value="1"/>
</dbReference>
<name>A0A1L9TRM9_9EURO</name>
<dbReference type="InterPro" id="IPR000073">
    <property type="entry name" value="AB_hydrolase_1"/>
</dbReference>